<dbReference type="InterPro" id="IPR022502">
    <property type="entry name" value="Sulfopyruvate_deCO2ase_alpha"/>
</dbReference>
<dbReference type="RefSeq" id="WP_207773325.1">
    <property type="nucleotide sequence ID" value="NZ_MZGS01000017.1"/>
</dbReference>
<evidence type="ECO:0000256" key="7">
    <source>
        <dbReference type="ARBA" id="ARBA00038875"/>
    </source>
</evidence>
<dbReference type="SUPFAM" id="SSF52518">
    <property type="entry name" value="Thiamin diphosphate-binding fold (THDP-binding)"/>
    <property type="match status" value="1"/>
</dbReference>
<dbReference type="EC" id="4.1.1.79" evidence="7"/>
<evidence type="ECO:0000313" key="10">
    <source>
        <dbReference type="EMBL" id="PWB87712.1"/>
    </source>
</evidence>
<evidence type="ECO:0000256" key="3">
    <source>
        <dbReference type="ARBA" id="ARBA00023239"/>
    </source>
</evidence>
<feature type="domain" description="Thiamine pyrophosphate enzyme N-terminal TPP-binding" evidence="9">
    <location>
        <begin position="1"/>
        <end position="105"/>
    </location>
</feature>
<keyword evidence="1" id="KW-0174">Coenzyme M biosynthesis</keyword>
<dbReference type="Pfam" id="PF02776">
    <property type="entry name" value="TPP_enzyme_N"/>
    <property type="match status" value="1"/>
</dbReference>
<keyword evidence="11" id="KW-1185">Reference proteome</keyword>
<gene>
    <name evidence="10" type="ORF">MBBTH_06810</name>
</gene>
<name>A0A315YAI5_9EURY</name>
<evidence type="ECO:0000256" key="6">
    <source>
        <dbReference type="ARBA" id="ARBA00038733"/>
    </source>
</evidence>
<keyword evidence="3" id="KW-0456">Lyase</keyword>
<proteinExistence type="predicted"/>
<dbReference type="InterPro" id="IPR051818">
    <property type="entry name" value="TPP_dependent_decarboxylase"/>
</dbReference>
<reference evidence="10 11" key="1">
    <citation type="submission" date="2017-03" db="EMBL/GenBank/DDBJ databases">
        <title>Genome sequence of Methanobrevibacter thaueri.</title>
        <authorList>
            <person name="Poehlein A."/>
            <person name="Seedorf H."/>
            <person name="Daniel R."/>
        </authorList>
    </citation>
    <scope>NUCLEOTIDE SEQUENCE [LARGE SCALE GENOMIC DNA]</scope>
    <source>
        <strain evidence="10 11">DSM 11995</strain>
    </source>
</reference>
<comment type="pathway">
    <text evidence="5">Cofactor biosynthesis; coenzyme M biosynthesis; sulfoacetaldehyde from phosphoenolpyruvate and sulfite: step 4/4.</text>
</comment>
<dbReference type="PANTHER" id="PTHR42818:SF1">
    <property type="entry name" value="SULFOPYRUVATE DECARBOXYLASE"/>
    <property type="match status" value="1"/>
</dbReference>
<organism evidence="10 11">
    <name type="scientific">Methanobrevibacter thaueri</name>
    <dbReference type="NCBI Taxonomy" id="190975"/>
    <lineage>
        <taxon>Archaea</taxon>
        <taxon>Methanobacteriati</taxon>
        <taxon>Methanobacteriota</taxon>
        <taxon>Methanomada group</taxon>
        <taxon>Methanobacteria</taxon>
        <taxon>Methanobacteriales</taxon>
        <taxon>Methanobacteriaceae</taxon>
        <taxon>Methanobrevibacter</taxon>
    </lineage>
</organism>
<evidence type="ECO:0000256" key="8">
    <source>
        <dbReference type="ARBA" id="ARBA00048551"/>
    </source>
</evidence>
<dbReference type="InterPro" id="IPR029061">
    <property type="entry name" value="THDP-binding"/>
</dbReference>
<dbReference type="GO" id="GO:0050545">
    <property type="term" value="F:sulfopyruvate decarboxylase activity"/>
    <property type="evidence" value="ECO:0007669"/>
    <property type="project" value="UniProtKB-EC"/>
</dbReference>
<evidence type="ECO:0000256" key="1">
    <source>
        <dbReference type="ARBA" id="ARBA00022545"/>
    </source>
</evidence>
<protein>
    <recommendedName>
        <fullName evidence="7">sulfopyruvate decarboxylase</fullName>
        <ecNumber evidence="7">4.1.1.79</ecNumber>
    </recommendedName>
</protein>
<dbReference type="InterPro" id="IPR012001">
    <property type="entry name" value="Thiamin_PyroP_enz_TPP-bd_dom"/>
</dbReference>
<dbReference type="Proteomes" id="UP000251717">
    <property type="component" value="Unassembled WGS sequence"/>
</dbReference>
<evidence type="ECO:0000259" key="9">
    <source>
        <dbReference type="Pfam" id="PF02776"/>
    </source>
</evidence>
<comment type="catalytic activity">
    <reaction evidence="8">
        <text>3-sulfopyruvate + H(+) = sulfoacetaldehyde + CO2</text>
        <dbReference type="Rhea" id="RHEA:20948"/>
        <dbReference type="ChEBI" id="CHEBI:15378"/>
        <dbReference type="ChEBI" id="CHEBI:16526"/>
        <dbReference type="ChEBI" id="CHEBI:57940"/>
        <dbReference type="ChEBI" id="CHEBI:58246"/>
        <dbReference type="EC" id="4.1.1.79"/>
    </reaction>
</comment>
<accession>A0A315YAI5</accession>
<dbReference type="PANTHER" id="PTHR42818">
    <property type="entry name" value="SULFOPYRUVATE DECARBOXYLASE SUBUNIT ALPHA"/>
    <property type="match status" value="1"/>
</dbReference>
<comment type="caution">
    <text evidence="10">The sequence shown here is derived from an EMBL/GenBank/DDBJ whole genome shotgun (WGS) entry which is preliminary data.</text>
</comment>
<dbReference type="GO" id="GO:0030976">
    <property type="term" value="F:thiamine pyrophosphate binding"/>
    <property type="evidence" value="ECO:0007669"/>
    <property type="project" value="InterPro"/>
</dbReference>
<comment type="subunit">
    <text evidence="6">Heterododecamer composed of 6 subunits alpha and 6 subunits beta.</text>
</comment>
<evidence type="ECO:0000256" key="5">
    <source>
        <dbReference type="ARBA" id="ARBA00037914"/>
    </source>
</evidence>
<dbReference type="OrthoDB" id="53192at2157"/>
<dbReference type="CDD" id="cd07035">
    <property type="entry name" value="TPP_PYR_POX_like"/>
    <property type="match status" value="1"/>
</dbReference>
<dbReference type="Gene3D" id="3.40.50.970">
    <property type="match status" value="1"/>
</dbReference>
<keyword evidence="2" id="KW-0210">Decarboxylase</keyword>
<evidence type="ECO:0000256" key="4">
    <source>
        <dbReference type="ARBA" id="ARBA00037396"/>
    </source>
</evidence>
<dbReference type="GO" id="GO:0019295">
    <property type="term" value="P:coenzyme M biosynthetic process"/>
    <property type="evidence" value="ECO:0007669"/>
    <property type="project" value="UniProtKB-KW"/>
</dbReference>
<evidence type="ECO:0000313" key="11">
    <source>
        <dbReference type="Proteomes" id="UP000251717"/>
    </source>
</evidence>
<dbReference type="AlphaFoldDB" id="A0A315YAI5"/>
<evidence type="ECO:0000256" key="2">
    <source>
        <dbReference type="ARBA" id="ARBA00022793"/>
    </source>
</evidence>
<dbReference type="NCBIfam" id="TIGR03845">
    <property type="entry name" value="sulfopyru_alph"/>
    <property type="match status" value="1"/>
</dbReference>
<comment type="function">
    <text evidence="4">Involved in the biosynthesis of the coenzyme M (2-mercaptoethanesulfonic acid). Catalyzes the decarboxylation of sulfopyruvate to sulfoacetaldehyde.</text>
</comment>
<sequence>MDSSEAIYDGLKDAEIDFVVSVPCVNLSKLLDMIDEDDEIIHIPVTREEEGIGICAGAYLGGKKPAILMQNSGLGNSINALKSLMELYEFPLLMIMSHRGTKGENIVGQVPMGESTPRILEAMDFRFFRPGDSEAGYNDVRLGWEMSEEEGKPVSVLLDISYW</sequence>
<dbReference type="EMBL" id="MZGS01000017">
    <property type="protein sequence ID" value="PWB87712.1"/>
    <property type="molecule type" value="Genomic_DNA"/>
</dbReference>